<dbReference type="PANTHER" id="PTHR43866:SF4">
    <property type="entry name" value="MALONATE-SEMIALDEHYDE DEHYDROGENASE"/>
    <property type="match status" value="1"/>
</dbReference>
<gene>
    <name evidence="3" type="ORF">GCM10009749_05640</name>
</gene>
<proteinExistence type="predicted"/>
<feature type="domain" description="Aldehyde dehydrogenase" evidence="2">
    <location>
        <begin position="25"/>
        <end position="135"/>
    </location>
</feature>
<dbReference type="Pfam" id="PF00171">
    <property type="entry name" value="Aldedh"/>
    <property type="match status" value="1"/>
</dbReference>
<evidence type="ECO:0000259" key="2">
    <source>
        <dbReference type="Pfam" id="PF00171"/>
    </source>
</evidence>
<dbReference type="Gene3D" id="3.40.605.10">
    <property type="entry name" value="Aldehyde Dehydrogenase, Chain A, domain 1"/>
    <property type="match status" value="1"/>
</dbReference>
<evidence type="ECO:0000256" key="1">
    <source>
        <dbReference type="ARBA" id="ARBA00023002"/>
    </source>
</evidence>
<evidence type="ECO:0000313" key="3">
    <source>
        <dbReference type="EMBL" id="GAA1800597.1"/>
    </source>
</evidence>
<organism evidence="3 4">
    <name type="scientific">Agromyces neolithicus</name>
    <dbReference type="NCBI Taxonomy" id="269420"/>
    <lineage>
        <taxon>Bacteria</taxon>
        <taxon>Bacillati</taxon>
        <taxon>Actinomycetota</taxon>
        <taxon>Actinomycetes</taxon>
        <taxon>Micrococcales</taxon>
        <taxon>Microbacteriaceae</taxon>
        <taxon>Agromyces</taxon>
    </lineage>
</organism>
<sequence length="159" mass="17360">MTDTLTPTAVKTTIPHVIAGTRVDDDARRGPVYNPATGEQTAEVVLADAARIDEAVVAASAAQIAWRNTGLGRRSHVMFKLREIIERRDVELARLITSEHGKTVDDAKGEVARGLENVEFCAGLMHHLKGDYSEQVARGIDVCRSGWSRPRSRRATPSS</sequence>
<keyword evidence="4" id="KW-1185">Reference proteome</keyword>
<protein>
    <recommendedName>
        <fullName evidence="2">Aldehyde dehydrogenase domain-containing protein</fullName>
    </recommendedName>
</protein>
<dbReference type="InterPro" id="IPR016161">
    <property type="entry name" value="Ald_DH/histidinol_DH"/>
</dbReference>
<reference evidence="4" key="1">
    <citation type="journal article" date="2019" name="Int. J. Syst. Evol. Microbiol.">
        <title>The Global Catalogue of Microorganisms (GCM) 10K type strain sequencing project: providing services to taxonomists for standard genome sequencing and annotation.</title>
        <authorList>
            <consortium name="The Broad Institute Genomics Platform"/>
            <consortium name="The Broad Institute Genome Sequencing Center for Infectious Disease"/>
            <person name="Wu L."/>
            <person name="Ma J."/>
        </authorList>
    </citation>
    <scope>NUCLEOTIDE SEQUENCE [LARGE SCALE GENOMIC DNA]</scope>
    <source>
        <strain evidence="4">JCM 14322</strain>
    </source>
</reference>
<comment type="caution">
    <text evidence="3">The sequence shown here is derived from an EMBL/GenBank/DDBJ whole genome shotgun (WGS) entry which is preliminary data.</text>
</comment>
<dbReference type="InterPro" id="IPR016162">
    <property type="entry name" value="Ald_DH_N"/>
</dbReference>
<dbReference type="InterPro" id="IPR015590">
    <property type="entry name" value="Aldehyde_DH_dom"/>
</dbReference>
<dbReference type="InterPro" id="IPR010061">
    <property type="entry name" value="MeMal-semiAld_DH"/>
</dbReference>
<dbReference type="Proteomes" id="UP001500002">
    <property type="component" value="Unassembled WGS sequence"/>
</dbReference>
<dbReference type="PANTHER" id="PTHR43866">
    <property type="entry name" value="MALONATE-SEMIALDEHYDE DEHYDROGENASE"/>
    <property type="match status" value="1"/>
</dbReference>
<name>A0ABP4Y3Q1_9MICO</name>
<keyword evidence="1" id="KW-0560">Oxidoreductase</keyword>
<accession>A0ABP4Y3Q1</accession>
<dbReference type="EMBL" id="BAAANJ010000001">
    <property type="protein sequence ID" value="GAA1800597.1"/>
    <property type="molecule type" value="Genomic_DNA"/>
</dbReference>
<dbReference type="SUPFAM" id="SSF53720">
    <property type="entry name" value="ALDH-like"/>
    <property type="match status" value="1"/>
</dbReference>
<evidence type="ECO:0000313" key="4">
    <source>
        <dbReference type="Proteomes" id="UP001500002"/>
    </source>
</evidence>